<comment type="caution">
    <text evidence="2">The sequence shown here is derived from an EMBL/GenBank/DDBJ whole genome shotgun (WGS) entry which is preliminary data.</text>
</comment>
<dbReference type="Proteomes" id="UP001596395">
    <property type="component" value="Unassembled WGS sequence"/>
</dbReference>
<keyword evidence="3" id="KW-1185">Reference proteome</keyword>
<dbReference type="PANTHER" id="PTHR38657">
    <property type="entry name" value="SLR1343 PROTEIN"/>
    <property type="match status" value="1"/>
</dbReference>
<sequence length="551" mass="61980">MNVLVLGDQLTTQVGPLADATPGEDRVVLVESSGFARRKRYHPHKLVLVFAAMRHFRDRLRDRGFDVDYHRVDSFETGFREYLREHPDEDLATMRSASHGSGEALVETFSTARDAVAEDDIADATADPSARLLVRENETFLCSPSEFDDWAGGDDGEMPESFRHETFYRWMRERTGVLVDDGDPVGGEWNFDDENREFPRPEETFPEPPDHGVRDDPVVREVADWVAQEFETWPNVDDGDVIVDGEEGEGETPGDGAGLAPFRWPVTREGALAELAAFVSERLPAFGPYQDAMVERSWHLNHSLLSPAVNLGLLSSRECIDAAVDAYEDPDAPAVDVASVEGFVRQLLGWREFVRHVYRHRMPEMTEANELDATEDLPELYWSGDTDMACMASAVGHVRERGYAHHIERLMLLSNFATTYGADPQELNRWFHLGFVDAYHWVTTPNVVGMGTFASPALSTKPYVSSANYVGKMSDHCANCAYDPDETVGEDACPFNALYWDFLAEHEDRLRSNHRMGLVYSHVDRKRENDDLAAVRERASEIRELGASGDL</sequence>
<dbReference type="AlphaFoldDB" id="A0ABD5VH95"/>
<feature type="region of interest" description="Disordered" evidence="1">
    <location>
        <begin position="192"/>
        <end position="215"/>
    </location>
</feature>
<dbReference type="RefSeq" id="WP_336350062.1">
    <property type="nucleotide sequence ID" value="NZ_JAZAQL010000002.1"/>
</dbReference>
<dbReference type="Gene3D" id="1.10.10.1710">
    <property type="entry name" value="Deoxyribodipyrimidine photolyase-related"/>
    <property type="match status" value="1"/>
</dbReference>
<dbReference type="Gene3D" id="1.10.579.10">
    <property type="entry name" value="DNA Cyclobutane Dipyrimidine Photolyase, subunit A, domain 3"/>
    <property type="match status" value="1"/>
</dbReference>
<reference evidence="2 3" key="1">
    <citation type="journal article" date="2019" name="Int. J. Syst. Evol. Microbiol.">
        <title>The Global Catalogue of Microorganisms (GCM) 10K type strain sequencing project: providing services to taxonomists for standard genome sequencing and annotation.</title>
        <authorList>
            <consortium name="The Broad Institute Genomics Platform"/>
            <consortium name="The Broad Institute Genome Sequencing Center for Infectious Disease"/>
            <person name="Wu L."/>
            <person name="Ma J."/>
        </authorList>
    </citation>
    <scope>NUCLEOTIDE SEQUENCE [LARGE SCALE GENOMIC DNA]</scope>
    <source>
        <strain evidence="2 3">GX26</strain>
    </source>
</reference>
<organism evidence="2 3">
    <name type="scientific">Halorubellus litoreus</name>
    <dbReference type="NCBI Taxonomy" id="755308"/>
    <lineage>
        <taxon>Archaea</taxon>
        <taxon>Methanobacteriati</taxon>
        <taxon>Methanobacteriota</taxon>
        <taxon>Stenosarchaea group</taxon>
        <taxon>Halobacteria</taxon>
        <taxon>Halobacteriales</taxon>
        <taxon>Halorubellaceae</taxon>
        <taxon>Halorubellus</taxon>
    </lineage>
</organism>
<dbReference type="InterPro" id="IPR007357">
    <property type="entry name" value="PhrB-like"/>
</dbReference>
<dbReference type="Gene3D" id="1.25.40.80">
    <property type="match status" value="1"/>
</dbReference>
<dbReference type="PANTHER" id="PTHR38657:SF1">
    <property type="entry name" value="SLR1343 PROTEIN"/>
    <property type="match status" value="1"/>
</dbReference>
<dbReference type="InterPro" id="IPR052551">
    <property type="entry name" value="UV-DNA_repair_photolyase"/>
</dbReference>
<dbReference type="Pfam" id="PF04244">
    <property type="entry name" value="DPRP"/>
    <property type="match status" value="1"/>
</dbReference>
<evidence type="ECO:0000313" key="2">
    <source>
        <dbReference type="EMBL" id="MFC6953088.1"/>
    </source>
</evidence>
<name>A0ABD5VH95_9EURY</name>
<proteinExistence type="predicted"/>
<dbReference type="SUPFAM" id="SSF48173">
    <property type="entry name" value="Cryptochrome/photolyase FAD-binding domain"/>
    <property type="match status" value="1"/>
</dbReference>
<protein>
    <submittedName>
        <fullName evidence="2">Cryptochrome/photolyase family protein</fullName>
    </submittedName>
</protein>
<evidence type="ECO:0000256" key="1">
    <source>
        <dbReference type="SAM" id="MobiDB-lite"/>
    </source>
</evidence>
<evidence type="ECO:0000313" key="3">
    <source>
        <dbReference type="Proteomes" id="UP001596395"/>
    </source>
</evidence>
<accession>A0ABD5VH95</accession>
<feature type="compositionally biased region" description="Basic and acidic residues" evidence="1">
    <location>
        <begin position="196"/>
        <end position="215"/>
    </location>
</feature>
<gene>
    <name evidence="2" type="ORF">ACFQGB_09445</name>
</gene>
<dbReference type="InterPro" id="IPR036134">
    <property type="entry name" value="Crypto/Photolyase_FAD-like_sf"/>
</dbReference>
<dbReference type="Gene3D" id="3.40.50.620">
    <property type="entry name" value="HUPs"/>
    <property type="match status" value="1"/>
</dbReference>
<dbReference type="InterPro" id="IPR014729">
    <property type="entry name" value="Rossmann-like_a/b/a_fold"/>
</dbReference>
<dbReference type="EMBL" id="JBHSXN010000002">
    <property type="protein sequence ID" value="MFC6953088.1"/>
    <property type="molecule type" value="Genomic_DNA"/>
</dbReference>